<evidence type="ECO:0000313" key="4">
    <source>
        <dbReference type="Proteomes" id="UP000019132"/>
    </source>
</evidence>
<feature type="transmembrane region" description="Helical" evidence="2">
    <location>
        <begin position="42"/>
        <end position="60"/>
    </location>
</feature>
<reference evidence="4" key="1">
    <citation type="journal article" date="2010" name="Genome Biol.">
        <title>Genome sequence of the necrotrophic plant pathogen Pythium ultimum reveals original pathogenicity mechanisms and effector repertoire.</title>
        <authorList>
            <person name="Levesque C.A."/>
            <person name="Brouwer H."/>
            <person name="Cano L."/>
            <person name="Hamilton J.P."/>
            <person name="Holt C."/>
            <person name="Huitema E."/>
            <person name="Raffaele S."/>
            <person name="Robideau G.P."/>
            <person name="Thines M."/>
            <person name="Win J."/>
            <person name="Zerillo M.M."/>
            <person name="Beakes G.W."/>
            <person name="Boore J.L."/>
            <person name="Busam D."/>
            <person name="Dumas B."/>
            <person name="Ferriera S."/>
            <person name="Fuerstenberg S.I."/>
            <person name="Gachon C.M."/>
            <person name="Gaulin E."/>
            <person name="Govers F."/>
            <person name="Grenville-Briggs L."/>
            <person name="Horner N."/>
            <person name="Hostetler J."/>
            <person name="Jiang R.H."/>
            <person name="Johnson J."/>
            <person name="Krajaejun T."/>
            <person name="Lin H."/>
            <person name="Meijer H.J."/>
            <person name="Moore B."/>
            <person name="Morris P."/>
            <person name="Phuntmart V."/>
            <person name="Puiu D."/>
            <person name="Shetty J."/>
            <person name="Stajich J.E."/>
            <person name="Tripathy S."/>
            <person name="Wawra S."/>
            <person name="van West P."/>
            <person name="Whitty B.R."/>
            <person name="Coutinho P.M."/>
            <person name="Henrissat B."/>
            <person name="Martin F."/>
            <person name="Thomas P.D."/>
            <person name="Tyler B.M."/>
            <person name="De Vries R.P."/>
            <person name="Kamoun S."/>
            <person name="Yandell M."/>
            <person name="Tisserat N."/>
            <person name="Buell C.R."/>
        </authorList>
    </citation>
    <scope>NUCLEOTIDE SEQUENCE</scope>
    <source>
        <strain evidence="4">DAOM:BR144</strain>
    </source>
</reference>
<dbReference type="VEuPathDB" id="FungiDB:PYU1_G012775"/>
<accession>K3X6F3</accession>
<reference evidence="3" key="3">
    <citation type="submission" date="2015-02" db="UniProtKB">
        <authorList>
            <consortium name="EnsemblProtists"/>
        </authorList>
    </citation>
    <scope>IDENTIFICATION</scope>
    <source>
        <strain evidence="3">DAOM BR144</strain>
    </source>
</reference>
<name>K3X6F3_GLOUD</name>
<evidence type="ECO:0000256" key="2">
    <source>
        <dbReference type="SAM" id="Phobius"/>
    </source>
</evidence>
<sequence length="88" mass="9862">MSAILEPSESINYNFVAGVYGFFAVLCGVLAVAQRFTDAVEGFYITLLPFVPLLFWSLVVRAKWLKTRASKEEQQTDGTAQDEPKKDK</sequence>
<feature type="transmembrane region" description="Helical" evidence="2">
    <location>
        <begin position="12"/>
        <end position="36"/>
    </location>
</feature>
<proteinExistence type="predicted"/>
<keyword evidence="2" id="KW-1133">Transmembrane helix</keyword>
<protein>
    <submittedName>
        <fullName evidence="3">Uncharacterized protein</fullName>
    </submittedName>
</protein>
<dbReference type="eggNOG" id="ENOG502SD06">
    <property type="taxonomic scope" value="Eukaryota"/>
</dbReference>
<evidence type="ECO:0000313" key="3">
    <source>
        <dbReference type="EnsemblProtists" id="PYU1_T012802"/>
    </source>
</evidence>
<keyword evidence="2" id="KW-0472">Membrane</keyword>
<dbReference type="HOGENOM" id="CLU_191030_0_0_1"/>
<dbReference type="OMA" id="NYDFVAG"/>
<keyword evidence="4" id="KW-1185">Reference proteome</keyword>
<dbReference type="EnsemblProtists" id="PYU1_T012802">
    <property type="protein sequence ID" value="PYU1_T012802"/>
    <property type="gene ID" value="PYU1_G012775"/>
</dbReference>
<keyword evidence="2" id="KW-0812">Transmembrane</keyword>
<dbReference type="InParanoid" id="K3X6F3"/>
<reference evidence="4" key="2">
    <citation type="submission" date="2010-04" db="EMBL/GenBank/DDBJ databases">
        <authorList>
            <person name="Buell R."/>
            <person name="Hamilton J."/>
            <person name="Hostetler J."/>
        </authorList>
    </citation>
    <scope>NUCLEOTIDE SEQUENCE [LARGE SCALE GENOMIC DNA]</scope>
    <source>
        <strain evidence="4">DAOM:BR144</strain>
    </source>
</reference>
<feature type="region of interest" description="Disordered" evidence="1">
    <location>
        <begin position="68"/>
        <end position="88"/>
    </location>
</feature>
<dbReference type="Proteomes" id="UP000019132">
    <property type="component" value="Unassembled WGS sequence"/>
</dbReference>
<dbReference type="EMBL" id="GL376581">
    <property type="status" value="NOT_ANNOTATED_CDS"/>
    <property type="molecule type" value="Genomic_DNA"/>
</dbReference>
<dbReference type="AlphaFoldDB" id="K3X6F3"/>
<organism evidence="3 4">
    <name type="scientific">Globisporangium ultimum (strain ATCC 200006 / CBS 805.95 / DAOM BR144)</name>
    <name type="common">Pythium ultimum</name>
    <dbReference type="NCBI Taxonomy" id="431595"/>
    <lineage>
        <taxon>Eukaryota</taxon>
        <taxon>Sar</taxon>
        <taxon>Stramenopiles</taxon>
        <taxon>Oomycota</taxon>
        <taxon>Peronosporomycetes</taxon>
        <taxon>Pythiales</taxon>
        <taxon>Pythiaceae</taxon>
        <taxon>Globisporangium</taxon>
    </lineage>
</organism>
<evidence type="ECO:0000256" key="1">
    <source>
        <dbReference type="SAM" id="MobiDB-lite"/>
    </source>
</evidence>